<feature type="region of interest" description="Disordered" evidence="1">
    <location>
        <begin position="74"/>
        <end position="183"/>
    </location>
</feature>
<dbReference type="Proteomes" id="UP000008068">
    <property type="component" value="Unassembled WGS sequence"/>
</dbReference>
<proteinExistence type="predicted"/>
<protein>
    <submittedName>
        <fullName evidence="2">Uncharacterized protein</fullName>
    </submittedName>
</protein>
<dbReference type="InParanoid" id="G0P713"/>
<accession>G0P713</accession>
<reference evidence="3" key="1">
    <citation type="submission" date="2011-07" db="EMBL/GenBank/DDBJ databases">
        <authorList>
            <consortium name="Caenorhabditis brenneri Sequencing and Analysis Consortium"/>
            <person name="Wilson R.K."/>
        </authorList>
    </citation>
    <scope>NUCLEOTIDE SEQUENCE [LARGE SCALE GENOMIC DNA]</scope>
    <source>
        <strain evidence="3">PB2801</strain>
    </source>
</reference>
<dbReference type="HOGENOM" id="CLU_134009_0_0_1"/>
<gene>
    <name evidence="2" type="ORF">CAEBREN_07168</name>
</gene>
<organism evidence="3">
    <name type="scientific">Caenorhabditis brenneri</name>
    <name type="common">Nematode worm</name>
    <dbReference type="NCBI Taxonomy" id="135651"/>
    <lineage>
        <taxon>Eukaryota</taxon>
        <taxon>Metazoa</taxon>
        <taxon>Ecdysozoa</taxon>
        <taxon>Nematoda</taxon>
        <taxon>Chromadorea</taxon>
        <taxon>Rhabditida</taxon>
        <taxon>Rhabditina</taxon>
        <taxon>Rhabditomorpha</taxon>
        <taxon>Rhabditoidea</taxon>
        <taxon>Rhabditidae</taxon>
        <taxon>Peloderinae</taxon>
        <taxon>Caenorhabditis</taxon>
    </lineage>
</organism>
<dbReference type="FunCoup" id="G0P713">
    <property type="interactions" value="1907"/>
</dbReference>
<feature type="compositionally biased region" description="Basic residues" evidence="1">
    <location>
        <begin position="121"/>
        <end position="136"/>
    </location>
</feature>
<dbReference type="eggNOG" id="ENOG502THQN">
    <property type="taxonomic scope" value="Eukaryota"/>
</dbReference>
<dbReference type="AlphaFoldDB" id="G0P713"/>
<feature type="compositionally biased region" description="Polar residues" evidence="1">
    <location>
        <begin position="89"/>
        <end position="98"/>
    </location>
</feature>
<feature type="compositionally biased region" description="Basic and acidic residues" evidence="1">
    <location>
        <begin position="169"/>
        <end position="183"/>
    </location>
</feature>
<sequence length="183" mass="21967">MMNEISSSEMHHNMQDEMIDDMIRNISDCHQQVFDPYELESRRRAQIERSNEWIEKMSPVVKYKIQEYIRKQKAKKMQRRKFSLACGLNNRNKQEQMYSSQSTSMSRRRSKRKGESSSSRNRNHNQQHHHEHHHMSQMHSAPMLERNLSQPEMHDSRKTASISNRRKSAPAEKMDLRDLDDLE</sequence>
<evidence type="ECO:0000313" key="2">
    <source>
        <dbReference type="EMBL" id="EGT46611.1"/>
    </source>
</evidence>
<evidence type="ECO:0000313" key="3">
    <source>
        <dbReference type="Proteomes" id="UP000008068"/>
    </source>
</evidence>
<dbReference type="EMBL" id="GL380105">
    <property type="protein sequence ID" value="EGT46611.1"/>
    <property type="molecule type" value="Genomic_DNA"/>
</dbReference>
<dbReference type="OrthoDB" id="5835368at2759"/>
<dbReference type="STRING" id="135651.G0P713"/>
<dbReference type="OMA" id="ANCETDS"/>
<keyword evidence="3" id="KW-1185">Reference proteome</keyword>
<name>G0P713_CAEBE</name>
<evidence type="ECO:0000256" key="1">
    <source>
        <dbReference type="SAM" id="MobiDB-lite"/>
    </source>
</evidence>